<gene>
    <name evidence="2" type="ORF">EDC90_101749</name>
</gene>
<keyword evidence="3" id="KW-1185">Reference proteome</keyword>
<keyword evidence="1" id="KW-0732">Signal</keyword>
<protein>
    <submittedName>
        <fullName evidence="2">Uncharacterized protein</fullName>
    </submittedName>
</protein>
<dbReference type="EMBL" id="SMAR01000017">
    <property type="protein sequence ID" value="TCT37659.1"/>
    <property type="molecule type" value="Genomic_DNA"/>
</dbReference>
<organism evidence="2 3">
    <name type="scientific">Martelella mediterranea</name>
    <dbReference type="NCBI Taxonomy" id="293089"/>
    <lineage>
        <taxon>Bacteria</taxon>
        <taxon>Pseudomonadati</taxon>
        <taxon>Pseudomonadota</taxon>
        <taxon>Alphaproteobacteria</taxon>
        <taxon>Hyphomicrobiales</taxon>
        <taxon>Aurantimonadaceae</taxon>
        <taxon>Martelella</taxon>
    </lineage>
</organism>
<feature type="signal peptide" evidence="1">
    <location>
        <begin position="1"/>
        <end position="20"/>
    </location>
</feature>
<evidence type="ECO:0000313" key="2">
    <source>
        <dbReference type="EMBL" id="TCT37659.1"/>
    </source>
</evidence>
<name>A0A4R3NR74_9HYPH</name>
<accession>A0A4R3NR74</accession>
<reference evidence="2 3" key="1">
    <citation type="submission" date="2019-03" db="EMBL/GenBank/DDBJ databases">
        <title>Freshwater and sediment microbial communities from various areas in North America, analyzing microbe dynamics in response to fracking.</title>
        <authorList>
            <person name="Lamendella R."/>
        </authorList>
    </citation>
    <scope>NUCLEOTIDE SEQUENCE [LARGE SCALE GENOMIC DNA]</scope>
    <source>
        <strain evidence="2 3">175.2</strain>
    </source>
</reference>
<evidence type="ECO:0000313" key="3">
    <source>
        <dbReference type="Proteomes" id="UP000295097"/>
    </source>
</evidence>
<evidence type="ECO:0000256" key="1">
    <source>
        <dbReference type="SAM" id="SignalP"/>
    </source>
</evidence>
<proteinExistence type="predicted"/>
<dbReference type="AlphaFoldDB" id="A0A4R3NR74"/>
<comment type="caution">
    <text evidence="2">The sequence shown here is derived from an EMBL/GenBank/DDBJ whole genome shotgun (WGS) entry which is preliminary data.</text>
</comment>
<dbReference type="Proteomes" id="UP000295097">
    <property type="component" value="Unassembled WGS sequence"/>
</dbReference>
<sequence>MKRISFLVAALLLLPNAGLADYRPTAEETVAFIIYGVEDGSLLQSGSYIDNTYRSGTVVQSRDIPARFEFPEGLSDIRNVTVEQSKPCVFAVRETSGEGQTSTIEYDFNLFSTLDISGDYRILRFAGSCPVDAGQDCLKSKLLSMDHHATIDRLKMAADFMKREYCDGAPF</sequence>
<feature type="chain" id="PRO_5020965284" evidence="1">
    <location>
        <begin position="21"/>
        <end position="171"/>
    </location>
</feature>